<dbReference type="InterPro" id="IPR036864">
    <property type="entry name" value="Zn2-C6_fun-type_DNA-bd_sf"/>
</dbReference>
<dbReference type="SUPFAM" id="SSF57701">
    <property type="entry name" value="Zn2/Cys6 DNA-binding domain"/>
    <property type="match status" value="1"/>
</dbReference>
<evidence type="ECO:0000256" key="1">
    <source>
        <dbReference type="ARBA" id="ARBA00023242"/>
    </source>
</evidence>
<name>A0AAV9WUC8_9PEZI</name>
<dbReference type="PANTHER" id="PTHR47256:SF10">
    <property type="entry name" value="ZN(II)2CYS6 TRANSCRIPTION FACTOR (EUROFUNG)"/>
    <property type="match status" value="1"/>
</dbReference>
<evidence type="ECO:0000313" key="3">
    <source>
        <dbReference type="EMBL" id="KAK6524077.1"/>
    </source>
</evidence>
<dbReference type="Gene3D" id="4.10.240.10">
    <property type="entry name" value="Zn(2)-C6 fungal-type DNA-binding domain"/>
    <property type="match status" value="1"/>
</dbReference>
<keyword evidence="1" id="KW-0539">Nucleus</keyword>
<dbReference type="GO" id="GO:0000981">
    <property type="term" value="F:DNA-binding transcription factor activity, RNA polymerase II-specific"/>
    <property type="evidence" value="ECO:0007669"/>
    <property type="project" value="InterPro"/>
</dbReference>
<dbReference type="InterPro" id="IPR053187">
    <property type="entry name" value="Notoamide_regulator"/>
</dbReference>
<dbReference type="PANTHER" id="PTHR47256">
    <property type="entry name" value="ZN(II)2CYS6 TRANSCRIPTION FACTOR (EUROFUNG)-RELATED"/>
    <property type="match status" value="1"/>
</dbReference>
<sequence>MLGATPKSPKKRSSTACGSCKKAKCKCSGPPAPCVNCSSKGRECVFEISLDGRRKESAEVALESIVKKHKTFESLLNCLRSPNDEMVSSLVEAIRKGESLADLAKLVEEQEQSGSYLGDVAEAEDIAGPSGQPSNFMQG</sequence>
<dbReference type="SMART" id="SM00066">
    <property type="entry name" value="GAL4"/>
    <property type="match status" value="1"/>
</dbReference>
<organism evidence="3 4">
    <name type="scientific">Orbilia ellipsospora</name>
    <dbReference type="NCBI Taxonomy" id="2528407"/>
    <lineage>
        <taxon>Eukaryota</taxon>
        <taxon>Fungi</taxon>
        <taxon>Dikarya</taxon>
        <taxon>Ascomycota</taxon>
        <taxon>Pezizomycotina</taxon>
        <taxon>Orbiliomycetes</taxon>
        <taxon>Orbiliales</taxon>
        <taxon>Orbiliaceae</taxon>
        <taxon>Orbilia</taxon>
    </lineage>
</organism>
<dbReference type="GO" id="GO:0008270">
    <property type="term" value="F:zinc ion binding"/>
    <property type="evidence" value="ECO:0007669"/>
    <property type="project" value="InterPro"/>
</dbReference>
<evidence type="ECO:0000259" key="2">
    <source>
        <dbReference type="PROSITE" id="PS50048"/>
    </source>
</evidence>
<dbReference type="PROSITE" id="PS50048">
    <property type="entry name" value="ZN2_CY6_FUNGAL_2"/>
    <property type="match status" value="1"/>
</dbReference>
<dbReference type="Proteomes" id="UP001365542">
    <property type="component" value="Unassembled WGS sequence"/>
</dbReference>
<dbReference type="InterPro" id="IPR001138">
    <property type="entry name" value="Zn2Cys6_DnaBD"/>
</dbReference>
<proteinExistence type="predicted"/>
<evidence type="ECO:0000313" key="4">
    <source>
        <dbReference type="Proteomes" id="UP001365542"/>
    </source>
</evidence>
<dbReference type="AlphaFoldDB" id="A0AAV9WUC8"/>
<dbReference type="PROSITE" id="PS00463">
    <property type="entry name" value="ZN2_CY6_FUNGAL_1"/>
    <property type="match status" value="1"/>
</dbReference>
<dbReference type="Pfam" id="PF00172">
    <property type="entry name" value="Zn_clus"/>
    <property type="match status" value="1"/>
</dbReference>
<keyword evidence="4" id="KW-1185">Reference proteome</keyword>
<reference evidence="3 4" key="1">
    <citation type="submission" date="2019-10" db="EMBL/GenBank/DDBJ databases">
        <authorList>
            <person name="Palmer J.M."/>
        </authorList>
    </citation>
    <scope>NUCLEOTIDE SEQUENCE [LARGE SCALE GENOMIC DNA]</scope>
    <source>
        <strain evidence="3 4">TWF694</strain>
    </source>
</reference>
<accession>A0AAV9WUC8</accession>
<gene>
    <name evidence="3" type="ORF">TWF694_005740</name>
</gene>
<comment type="caution">
    <text evidence="3">The sequence shown here is derived from an EMBL/GenBank/DDBJ whole genome shotgun (WGS) entry which is preliminary data.</text>
</comment>
<dbReference type="CDD" id="cd00067">
    <property type="entry name" value="GAL4"/>
    <property type="match status" value="1"/>
</dbReference>
<protein>
    <recommendedName>
        <fullName evidence="2">Zn(2)-C6 fungal-type domain-containing protein</fullName>
    </recommendedName>
</protein>
<feature type="domain" description="Zn(2)-C6 fungal-type" evidence="2">
    <location>
        <begin position="16"/>
        <end position="46"/>
    </location>
</feature>
<dbReference type="EMBL" id="JAVHJO010000018">
    <property type="protein sequence ID" value="KAK6524077.1"/>
    <property type="molecule type" value="Genomic_DNA"/>
</dbReference>